<keyword evidence="8" id="KW-1185">Reference proteome</keyword>
<evidence type="ECO:0000256" key="5">
    <source>
        <dbReference type="ARBA" id="ARBA00023004"/>
    </source>
</evidence>
<keyword evidence="3" id="KW-0223">Dioxygenase</keyword>
<dbReference type="CDD" id="cd10548">
    <property type="entry name" value="cupin_CDO"/>
    <property type="match status" value="1"/>
</dbReference>
<dbReference type="OrthoDB" id="7059163at2"/>
<reference evidence="7 8" key="1">
    <citation type="submission" date="2018-05" db="EMBL/GenBank/DDBJ databases">
        <title>Genomic Encyclopedia of Type Strains, Phase IV (KMG-IV): sequencing the most valuable type-strain genomes for metagenomic binning, comparative biology and taxonomic classification.</title>
        <authorList>
            <person name="Goeker M."/>
        </authorList>
    </citation>
    <scope>NUCLEOTIDE SEQUENCE [LARGE SCALE GENOMIC DNA]</scope>
    <source>
        <strain evidence="7 8">DSM 28579</strain>
    </source>
</reference>
<dbReference type="AlphaFoldDB" id="A0A7L4UNG9"/>
<comment type="caution">
    <text evidence="7">The sequence shown here is derived from an EMBL/GenBank/DDBJ whole genome shotgun (WGS) entry which is preliminary data.</text>
</comment>
<accession>A0A7L4UNG9</accession>
<evidence type="ECO:0000256" key="2">
    <source>
        <dbReference type="ARBA" id="ARBA00022723"/>
    </source>
</evidence>
<feature type="binding site" evidence="6">
    <location>
        <position position="82"/>
    </location>
    <ligand>
        <name>Fe cation</name>
        <dbReference type="ChEBI" id="CHEBI:24875"/>
        <note>catalytic</note>
    </ligand>
</feature>
<dbReference type="SUPFAM" id="SSF51182">
    <property type="entry name" value="RmlC-like cupins"/>
    <property type="match status" value="1"/>
</dbReference>
<dbReference type="PANTHER" id="PTHR12918">
    <property type="entry name" value="CYSTEINE DIOXYGENASE"/>
    <property type="match status" value="1"/>
</dbReference>
<dbReference type="Pfam" id="PF05995">
    <property type="entry name" value="CDO_I"/>
    <property type="match status" value="1"/>
</dbReference>
<feature type="binding site" evidence="6">
    <location>
        <position position="132"/>
    </location>
    <ligand>
        <name>Fe cation</name>
        <dbReference type="ChEBI" id="CHEBI:24875"/>
        <note>catalytic</note>
    </ligand>
</feature>
<protein>
    <recommendedName>
        <fullName evidence="9">Cysteine dioxygenase type I</fullName>
    </recommendedName>
</protein>
<dbReference type="PANTHER" id="PTHR12918:SF1">
    <property type="entry name" value="CYSTEINE DIOXYGENASE TYPE 1"/>
    <property type="match status" value="1"/>
</dbReference>
<dbReference type="GO" id="GO:0008198">
    <property type="term" value="F:ferrous iron binding"/>
    <property type="evidence" value="ECO:0007669"/>
    <property type="project" value="TreeGrafter"/>
</dbReference>
<evidence type="ECO:0000256" key="1">
    <source>
        <dbReference type="ARBA" id="ARBA00006622"/>
    </source>
</evidence>
<proteinExistence type="inferred from homology"/>
<comment type="similarity">
    <text evidence="1">Belongs to the cysteine dioxygenase family.</text>
</comment>
<evidence type="ECO:0000256" key="4">
    <source>
        <dbReference type="ARBA" id="ARBA00023002"/>
    </source>
</evidence>
<dbReference type="InterPro" id="IPR011051">
    <property type="entry name" value="RmlC_Cupin_sf"/>
</dbReference>
<sequence length="218" mass="25366">MESIASEKLKKLINTLNSRTQWNSASVVGVVEEMRIDEKDIYLYQQYTHDPKLSYGRKQIYANELYQIYLMSWNPGDATAIHDHGKTGWGCVQFLGELEHREYLIETNCLKLKEKDTILKDVIVPIDKDLIHLMSNAEEERVCSLHIYGNNNECVEDKKASIYQPEFKRKVITSGTAYLNMDDNEVFSTGEMPDMSEEDYNDYLKLITPFYERIGKNI</sequence>
<evidence type="ECO:0008006" key="9">
    <source>
        <dbReference type="Google" id="ProtNLM"/>
    </source>
</evidence>
<organism evidence="7 8">
    <name type="scientific">Balneicella halophila</name>
    <dbReference type="NCBI Taxonomy" id="1537566"/>
    <lineage>
        <taxon>Bacteria</taxon>
        <taxon>Pseudomonadati</taxon>
        <taxon>Bacteroidota</taxon>
        <taxon>Bacteroidia</taxon>
        <taxon>Bacteroidales</taxon>
        <taxon>Balneicellaceae</taxon>
        <taxon>Balneicella</taxon>
    </lineage>
</organism>
<evidence type="ECO:0000256" key="6">
    <source>
        <dbReference type="PIRSR" id="PIRSR610300-51"/>
    </source>
</evidence>
<dbReference type="RefSeq" id="WP_116496698.1">
    <property type="nucleotide sequence ID" value="NZ_QENZ01000005.1"/>
</dbReference>
<evidence type="ECO:0000313" key="7">
    <source>
        <dbReference type="EMBL" id="PVX49837.1"/>
    </source>
</evidence>
<keyword evidence="4" id="KW-0560">Oxidoreductase</keyword>
<gene>
    <name evidence="7" type="ORF">C7377_1471</name>
</gene>
<keyword evidence="5 6" id="KW-0408">Iron</keyword>
<dbReference type="Gene3D" id="2.60.120.10">
    <property type="entry name" value="Jelly Rolls"/>
    <property type="match status" value="1"/>
</dbReference>
<dbReference type="InterPro" id="IPR014710">
    <property type="entry name" value="RmlC-like_jellyroll"/>
</dbReference>
<dbReference type="Proteomes" id="UP000251835">
    <property type="component" value="Unassembled WGS sequence"/>
</dbReference>
<dbReference type="GO" id="GO:0016702">
    <property type="term" value="F:oxidoreductase activity, acting on single donors with incorporation of molecular oxygen, incorporation of two atoms of oxygen"/>
    <property type="evidence" value="ECO:0007669"/>
    <property type="project" value="InterPro"/>
</dbReference>
<dbReference type="InterPro" id="IPR010300">
    <property type="entry name" value="CDO_1"/>
</dbReference>
<keyword evidence="2 6" id="KW-0479">Metal-binding</keyword>
<dbReference type="EMBL" id="QENZ01000005">
    <property type="protein sequence ID" value="PVX49837.1"/>
    <property type="molecule type" value="Genomic_DNA"/>
</dbReference>
<evidence type="ECO:0000313" key="8">
    <source>
        <dbReference type="Proteomes" id="UP000251835"/>
    </source>
</evidence>
<evidence type="ECO:0000256" key="3">
    <source>
        <dbReference type="ARBA" id="ARBA00022964"/>
    </source>
</evidence>
<name>A0A7L4UNG9_BALHA</name>
<feature type="binding site" evidence="6">
    <location>
        <position position="84"/>
    </location>
    <ligand>
        <name>Fe cation</name>
        <dbReference type="ChEBI" id="CHEBI:24875"/>
        <note>catalytic</note>
    </ligand>
</feature>